<organism evidence="2">
    <name type="scientific">Cyprideis torosa</name>
    <dbReference type="NCBI Taxonomy" id="163714"/>
    <lineage>
        <taxon>Eukaryota</taxon>
        <taxon>Metazoa</taxon>
        <taxon>Ecdysozoa</taxon>
        <taxon>Arthropoda</taxon>
        <taxon>Crustacea</taxon>
        <taxon>Oligostraca</taxon>
        <taxon>Ostracoda</taxon>
        <taxon>Podocopa</taxon>
        <taxon>Podocopida</taxon>
        <taxon>Cytherocopina</taxon>
        <taxon>Cytheroidea</taxon>
        <taxon>Cytherideidae</taxon>
        <taxon>Cyprideis</taxon>
    </lineage>
</organism>
<name>A0A7R8WJK9_9CRUS</name>
<feature type="non-terminal residue" evidence="2">
    <location>
        <position position="1"/>
    </location>
</feature>
<accession>A0A7R8WJK9</accession>
<dbReference type="AlphaFoldDB" id="A0A7R8WJK9"/>
<reference evidence="2" key="1">
    <citation type="submission" date="2020-11" db="EMBL/GenBank/DDBJ databases">
        <authorList>
            <person name="Tran Van P."/>
        </authorList>
    </citation>
    <scope>NUCLEOTIDE SEQUENCE</scope>
</reference>
<gene>
    <name evidence="2" type="ORF">CTOB1V02_LOCUS10796</name>
</gene>
<evidence type="ECO:0000313" key="2">
    <source>
        <dbReference type="EMBL" id="CAD7232971.1"/>
    </source>
</evidence>
<feature type="compositionally biased region" description="Polar residues" evidence="1">
    <location>
        <begin position="139"/>
        <end position="150"/>
    </location>
</feature>
<dbReference type="EMBL" id="OB665421">
    <property type="protein sequence ID" value="CAD7232971.1"/>
    <property type="molecule type" value="Genomic_DNA"/>
</dbReference>
<feature type="region of interest" description="Disordered" evidence="1">
    <location>
        <begin position="139"/>
        <end position="214"/>
    </location>
</feature>
<proteinExistence type="predicted"/>
<evidence type="ECO:0000256" key="1">
    <source>
        <dbReference type="SAM" id="MobiDB-lite"/>
    </source>
</evidence>
<feature type="compositionally biased region" description="Polar residues" evidence="1">
    <location>
        <begin position="185"/>
        <end position="212"/>
    </location>
</feature>
<sequence>NMDLFHVVKFQEIFEGSFEVVPVSWIVEGDKIKAKFPPKWQNMTKFTINRLKMAGGDPGDDWEEYDVKIMTANRMRTWVEAADKLKRLEEYMTEDSTTDGRSDIRTLRRRNLLKRLQEPELDEPVDYTSDSSADQYQYHLQKQQVSSSDEPSPPRRKKPKRPKGTFKLPPAPPKFRKKNKRKDPVTSSHPVLGSVQSPSAPTSMPSRSTATPDCSVPQRPEFNAFHVNWYAALAQVLYNQYKILSLLSHAGVNYEAEGKIDEEIARHTPVHCLAQMEATVRENNEEWRRIFTVLANRMLDPRSLRTIGNVLSVFFKDSKITIRYKEPGNDVQTFSSYKWCMMLKDIIVAKIAGHSGEIANLQQKVRGKISKWFINHMKKAVSVPVFTPVFTPVSTLVSEVSVLNQPRKGIHIWILNFILKFVILKVVNLNREFLLKDLLYATRADDDQLDKETEVGAECLGVALSEVKDFVQEQGLFVEECLENMDEEEKETIYRALGGLLCGLVERLEKLEGGEGLATHEEGFKLAMDALDASSSFNASLNLLVLPDVKDLMEFCGGLATAMPTTAPVESDFSRIGVGRETTP</sequence>
<protein>
    <submittedName>
        <fullName evidence="2">Uncharacterized protein</fullName>
    </submittedName>
</protein>
<feature type="compositionally biased region" description="Basic residues" evidence="1">
    <location>
        <begin position="154"/>
        <end position="164"/>
    </location>
</feature>